<accession>A0ACB7XVD8</accession>
<comment type="caution">
    <text evidence="1">The sequence shown here is derived from an EMBL/GenBank/DDBJ whole genome shotgun (WGS) entry which is preliminary data.</text>
</comment>
<organism evidence="1 2">
    <name type="scientific">Vaccinium darrowii</name>
    <dbReference type="NCBI Taxonomy" id="229202"/>
    <lineage>
        <taxon>Eukaryota</taxon>
        <taxon>Viridiplantae</taxon>
        <taxon>Streptophyta</taxon>
        <taxon>Embryophyta</taxon>
        <taxon>Tracheophyta</taxon>
        <taxon>Spermatophyta</taxon>
        <taxon>Magnoliopsida</taxon>
        <taxon>eudicotyledons</taxon>
        <taxon>Gunneridae</taxon>
        <taxon>Pentapetalae</taxon>
        <taxon>asterids</taxon>
        <taxon>Ericales</taxon>
        <taxon>Ericaceae</taxon>
        <taxon>Vaccinioideae</taxon>
        <taxon>Vaccinieae</taxon>
        <taxon>Vaccinium</taxon>
    </lineage>
</organism>
<proteinExistence type="predicted"/>
<reference evidence="1 2" key="1">
    <citation type="journal article" date="2021" name="Hortic Res">
        <title>High-quality reference genome and annotation aids understanding of berry development for evergreen blueberry (Vaccinium darrowii).</title>
        <authorList>
            <person name="Yu J."/>
            <person name="Hulse-Kemp A.M."/>
            <person name="Babiker E."/>
            <person name="Staton M."/>
        </authorList>
    </citation>
    <scope>NUCLEOTIDE SEQUENCE [LARGE SCALE GENOMIC DNA]</scope>
    <source>
        <strain evidence="2">cv. NJ 8807/NJ 8810</strain>
        <tissue evidence="1">Young leaf</tissue>
    </source>
</reference>
<protein>
    <submittedName>
        <fullName evidence="1">Uncharacterized protein</fullName>
    </submittedName>
</protein>
<sequence length="216" mass="23143">MASACIAAATLTNLLLLLQPWTATSNILAPIFSPLLDDVCKGVECGKGNCTPSTNSTFNFVCECQPGWKQTRSDKDNDFKFLPCVIPNCTMNFSCTEAAPPAQDKETRADTSVFDPCHWSDCGGGTCNKTSPLTYNCECKEGYYNLLKIGSFPCFQDCSLGMDCAGLGISLSNKTSPPPPSTSSSGTSQGSSLWHGNINWLITVTMILAPIILKLN</sequence>
<evidence type="ECO:0000313" key="2">
    <source>
        <dbReference type="Proteomes" id="UP000828048"/>
    </source>
</evidence>
<dbReference type="Proteomes" id="UP000828048">
    <property type="component" value="Chromosome 1"/>
</dbReference>
<evidence type="ECO:0000313" key="1">
    <source>
        <dbReference type="EMBL" id="KAH7844578.1"/>
    </source>
</evidence>
<gene>
    <name evidence="1" type="ORF">Vadar_029647</name>
</gene>
<keyword evidence="2" id="KW-1185">Reference proteome</keyword>
<dbReference type="EMBL" id="CM037151">
    <property type="protein sequence ID" value="KAH7844578.1"/>
    <property type="molecule type" value="Genomic_DNA"/>
</dbReference>
<name>A0ACB7XVD8_9ERIC</name>